<dbReference type="InterPro" id="IPR029058">
    <property type="entry name" value="AB_hydrolase_fold"/>
</dbReference>
<reference evidence="4" key="1">
    <citation type="submission" date="2016-11" db="EMBL/GenBank/DDBJ databases">
        <authorList>
            <person name="Varghese N."/>
            <person name="Submissions S."/>
        </authorList>
    </citation>
    <scope>NUCLEOTIDE SEQUENCE [LARGE SCALE GENOMIC DNA]</scope>
    <source>
        <strain evidence="4">DSM 26134</strain>
    </source>
</reference>
<dbReference type="InterPro" id="IPR050300">
    <property type="entry name" value="GDXG_lipolytic_enzyme"/>
</dbReference>
<feature type="domain" description="BD-FAE-like" evidence="2">
    <location>
        <begin position="54"/>
        <end position="279"/>
    </location>
</feature>
<protein>
    <submittedName>
        <fullName evidence="3">Acetyl esterase/lipase</fullName>
    </submittedName>
</protein>
<evidence type="ECO:0000256" key="1">
    <source>
        <dbReference type="ARBA" id="ARBA00022801"/>
    </source>
</evidence>
<dbReference type="InterPro" id="IPR049492">
    <property type="entry name" value="BD-FAE-like_dom"/>
</dbReference>
<dbReference type="SUPFAM" id="SSF53474">
    <property type="entry name" value="alpha/beta-Hydrolases"/>
    <property type="match status" value="1"/>
</dbReference>
<evidence type="ECO:0000259" key="2">
    <source>
        <dbReference type="Pfam" id="PF20434"/>
    </source>
</evidence>
<dbReference type="GO" id="GO:0016787">
    <property type="term" value="F:hydrolase activity"/>
    <property type="evidence" value="ECO:0007669"/>
    <property type="project" value="UniProtKB-KW"/>
</dbReference>
<keyword evidence="4" id="KW-1185">Reference proteome</keyword>
<dbReference type="RefSeq" id="WP_073125538.1">
    <property type="nucleotide sequence ID" value="NZ_FRAA01000013.1"/>
</dbReference>
<dbReference type="STRING" id="156994.SAMN04488028_11316"/>
<organism evidence="3 4">
    <name type="scientific">Reichenbachiella agariperforans</name>
    <dbReference type="NCBI Taxonomy" id="156994"/>
    <lineage>
        <taxon>Bacteria</taxon>
        <taxon>Pseudomonadati</taxon>
        <taxon>Bacteroidota</taxon>
        <taxon>Cytophagia</taxon>
        <taxon>Cytophagales</taxon>
        <taxon>Reichenbachiellaceae</taxon>
        <taxon>Reichenbachiella</taxon>
    </lineage>
</organism>
<name>A0A1M6WJU4_REIAG</name>
<proteinExistence type="predicted"/>
<dbReference type="AlphaFoldDB" id="A0A1M6WJU4"/>
<dbReference type="Proteomes" id="UP000184474">
    <property type="component" value="Unassembled WGS sequence"/>
</dbReference>
<evidence type="ECO:0000313" key="4">
    <source>
        <dbReference type="Proteomes" id="UP000184474"/>
    </source>
</evidence>
<keyword evidence="1" id="KW-0378">Hydrolase</keyword>
<sequence length="324" mass="36711">MTIVKKKATRIVLSITALLLLITVGLGTFFVSNDPPILNGEVLYQILYKEGRYLDIYRPTQNSYTKSPVLLYFHGGAWVTGRKEAINVNRYNDAINNLRQNGYTIITPEYTLADGDQSPFPRCIIDAYDALHWVKQHADEYQLDINNIGLFGESAGAHIAMMTAYSQMEDFEVGDSIPAIHYVIDVYGPTDLGLLYEYQTMDSLNSVMESVPNTIVRTLNLTEQVCGFNPRKDSIRAQDFMNTYSPLRRIAQEVPPTLIIQGDSDLIVPYDQSDALRQKFEALEIGHEFHELKGVGHAFRGASKSQKDSVQNWIVEFVKRHYQS</sequence>
<evidence type="ECO:0000313" key="3">
    <source>
        <dbReference type="EMBL" id="SHK93997.1"/>
    </source>
</evidence>
<dbReference type="EMBL" id="FRAA01000013">
    <property type="protein sequence ID" value="SHK93997.1"/>
    <property type="molecule type" value="Genomic_DNA"/>
</dbReference>
<dbReference type="Pfam" id="PF20434">
    <property type="entry name" value="BD-FAE"/>
    <property type="match status" value="1"/>
</dbReference>
<gene>
    <name evidence="3" type="ORF">SAMN04488028_11316</name>
</gene>
<accession>A0A1M6WJU4</accession>
<dbReference type="Gene3D" id="3.40.50.1820">
    <property type="entry name" value="alpha/beta hydrolase"/>
    <property type="match status" value="1"/>
</dbReference>
<dbReference type="PANTHER" id="PTHR48081">
    <property type="entry name" value="AB HYDROLASE SUPERFAMILY PROTEIN C4A8.06C"/>
    <property type="match status" value="1"/>
</dbReference>